<evidence type="ECO:0000313" key="4">
    <source>
        <dbReference type="Proteomes" id="UP000799779"/>
    </source>
</evidence>
<dbReference type="InterPro" id="IPR004843">
    <property type="entry name" value="Calcineurin-like_PHP"/>
</dbReference>
<organism evidence="3 4">
    <name type="scientific">Amniculicola lignicola CBS 123094</name>
    <dbReference type="NCBI Taxonomy" id="1392246"/>
    <lineage>
        <taxon>Eukaryota</taxon>
        <taxon>Fungi</taxon>
        <taxon>Dikarya</taxon>
        <taxon>Ascomycota</taxon>
        <taxon>Pezizomycotina</taxon>
        <taxon>Dothideomycetes</taxon>
        <taxon>Pleosporomycetidae</taxon>
        <taxon>Pleosporales</taxon>
        <taxon>Amniculicolaceae</taxon>
        <taxon>Amniculicola</taxon>
    </lineage>
</organism>
<gene>
    <name evidence="3" type="ORF">P154DRAFT_151110</name>
</gene>
<dbReference type="SUPFAM" id="SSF56300">
    <property type="entry name" value="Metallo-dependent phosphatases"/>
    <property type="match status" value="1"/>
</dbReference>
<evidence type="ECO:0000256" key="1">
    <source>
        <dbReference type="SAM" id="MobiDB-lite"/>
    </source>
</evidence>
<keyword evidence="4" id="KW-1185">Reference proteome</keyword>
<feature type="region of interest" description="Disordered" evidence="1">
    <location>
        <begin position="8"/>
        <end position="27"/>
    </location>
</feature>
<accession>A0A6A5WJN9</accession>
<dbReference type="GO" id="GO:0016787">
    <property type="term" value="F:hydrolase activity"/>
    <property type="evidence" value="ECO:0007669"/>
    <property type="project" value="InterPro"/>
</dbReference>
<dbReference type="OrthoDB" id="550558at2759"/>
<dbReference type="PANTHER" id="PTHR36492">
    <property type="match status" value="1"/>
</dbReference>
<dbReference type="InterPro" id="IPR052963">
    <property type="entry name" value="Pantetheine_PDE"/>
</dbReference>
<dbReference type="Gene3D" id="3.60.21.10">
    <property type="match status" value="1"/>
</dbReference>
<evidence type="ECO:0000313" key="3">
    <source>
        <dbReference type="EMBL" id="KAF2002083.1"/>
    </source>
</evidence>
<proteinExistence type="predicted"/>
<evidence type="ECO:0000259" key="2">
    <source>
        <dbReference type="Pfam" id="PF00149"/>
    </source>
</evidence>
<dbReference type="InterPro" id="IPR029052">
    <property type="entry name" value="Metallo-depent_PP-like"/>
</dbReference>
<feature type="domain" description="Calcineurin-like phosphoesterase" evidence="2">
    <location>
        <begin position="31"/>
        <end position="266"/>
    </location>
</feature>
<protein>
    <submittedName>
        <fullName evidence="3">Metallophosphoesteras-like protein</fullName>
    </submittedName>
</protein>
<dbReference type="PANTHER" id="PTHR36492:SF2">
    <property type="entry name" value="[ACYL-CARRIER-PROTEIN] PHOSPHODIESTERASE PPTH"/>
    <property type="match status" value="1"/>
</dbReference>
<dbReference type="Proteomes" id="UP000799779">
    <property type="component" value="Unassembled WGS sequence"/>
</dbReference>
<name>A0A6A5WJN9_9PLEO</name>
<sequence>MDPLLAVADATQAPRDPTTGPPPVLEDREGRLYAIGDIHLSYKVNREELEKLHPRQDDGLILCGDVGETPEHLREAFKQATSCFHRVWWTPGNHELYTLPKQKEHGARGEKKYEECVEVAREFGVLTPEDDFVLWEGEGGPCLIAPIFTLYDYSFRPAHVPLEGALDWAKEEHIEATDEHLLHPDPYKSRIEWCEHLVNRTEHKLSAAVAANPGVKLVLVGHWPLREDLVRLDRIPRFSLWCGTKKTENWHIKYNAKVVVSGHLHIRRTDWRDDTRFEECSLGYPRQWQDCKDQGMDINDMLREILPGPVTPPPDLRQTVWRRYG</sequence>
<dbReference type="AlphaFoldDB" id="A0A6A5WJN9"/>
<dbReference type="EMBL" id="ML977579">
    <property type="protein sequence ID" value="KAF2002083.1"/>
    <property type="molecule type" value="Genomic_DNA"/>
</dbReference>
<reference evidence="3" key="1">
    <citation type="journal article" date="2020" name="Stud. Mycol.">
        <title>101 Dothideomycetes genomes: a test case for predicting lifestyles and emergence of pathogens.</title>
        <authorList>
            <person name="Haridas S."/>
            <person name="Albert R."/>
            <person name="Binder M."/>
            <person name="Bloem J."/>
            <person name="Labutti K."/>
            <person name="Salamov A."/>
            <person name="Andreopoulos B."/>
            <person name="Baker S."/>
            <person name="Barry K."/>
            <person name="Bills G."/>
            <person name="Bluhm B."/>
            <person name="Cannon C."/>
            <person name="Castanera R."/>
            <person name="Culley D."/>
            <person name="Daum C."/>
            <person name="Ezra D."/>
            <person name="Gonzalez J."/>
            <person name="Henrissat B."/>
            <person name="Kuo A."/>
            <person name="Liang C."/>
            <person name="Lipzen A."/>
            <person name="Lutzoni F."/>
            <person name="Magnuson J."/>
            <person name="Mondo S."/>
            <person name="Nolan M."/>
            <person name="Ohm R."/>
            <person name="Pangilinan J."/>
            <person name="Park H.-J."/>
            <person name="Ramirez L."/>
            <person name="Alfaro M."/>
            <person name="Sun H."/>
            <person name="Tritt A."/>
            <person name="Yoshinaga Y."/>
            <person name="Zwiers L.-H."/>
            <person name="Turgeon B."/>
            <person name="Goodwin S."/>
            <person name="Spatafora J."/>
            <person name="Crous P."/>
            <person name="Grigoriev I."/>
        </authorList>
    </citation>
    <scope>NUCLEOTIDE SEQUENCE</scope>
    <source>
        <strain evidence="3">CBS 123094</strain>
    </source>
</reference>
<dbReference type="Pfam" id="PF00149">
    <property type="entry name" value="Metallophos"/>
    <property type="match status" value="1"/>
</dbReference>